<feature type="transmembrane region" description="Helical" evidence="8">
    <location>
        <begin position="184"/>
        <end position="203"/>
    </location>
</feature>
<dbReference type="FunFam" id="1.20.1250.20:FF:000078">
    <property type="entry name" value="MFS maltose transporter, putative"/>
    <property type="match status" value="1"/>
</dbReference>
<keyword evidence="6 8" id="KW-0472">Membrane</keyword>
<dbReference type="AlphaFoldDB" id="A0A8H6RCP5"/>
<evidence type="ECO:0000313" key="11">
    <source>
        <dbReference type="Proteomes" id="UP000660729"/>
    </source>
</evidence>
<feature type="transmembrane region" description="Helical" evidence="8">
    <location>
        <begin position="303"/>
        <end position="329"/>
    </location>
</feature>
<evidence type="ECO:0000313" key="10">
    <source>
        <dbReference type="EMBL" id="KAF7189174.1"/>
    </source>
</evidence>
<dbReference type="Gene3D" id="1.20.1250.20">
    <property type="entry name" value="MFS general substrate transporter like domains"/>
    <property type="match status" value="1"/>
</dbReference>
<dbReference type="GO" id="GO:0005351">
    <property type="term" value="F:carbohydrate:proton symporter activity"/>
    <property type="evidence" value="ECO:0007669"/>
    <property type="project" value="TreeGrafter"/>
</dbReference>
<dbReference type="InterPro" id="IPR020846">
    <property type="entry name" value="MFS_dom"/>
</dbReference>
<dbReference type="PROSITE" id="PS00217">
    <property type="entry name" value="SUGAR_TRANSPORT_2"/>
    <property type="match status" value="1"/>
</dbReference>
<protein>
    <submittedName>
        <fullName evidence="10">Major facilitator-type transporter ecdD</fullName>
    </submittedName>
</protein>
<keyword evidence="3 7" id="KW-0813">Transport</keyword>
<feature type="transmembrane region" description="Helical" evidence="8">
    <location>
        <begin position="99"/>
        <end position="120"/>
    </location>
</feature>
<dbReference type="InterPro" id="IPR050360">
    <property type="entry name" value="MFS_Sugar_Transporters"/>
</dbReference>
<comment type="subcellular location">
    <subcellularLocation>
        <location evidence="1">Membrane</location>
        <topology evidence="1">Multi-pass membrane protein</topology>
    </subcellularLocation>
</comment>
<organism evidence="10 11">
    <name type="scientific">Pseudocercospora fuligena</name>
    <dbReference type="NCBI Taxonomy" id="685502"/>
    <lineage>
        <taxon>Eukaryota</taxon>
        <taxon>Fungi</taxon>
        <taxon>Dikarya</taxon>
        <taxon>Ascomycota</taxon>
        <taxon>Pezizomycotina</taxon>
        <taxon>Dothideomycetes</taxon>
        <taxon>Dothideomycetidae</taxon>
        <taxon>Mycosphaerellales</taxon>
        <taxon>Mycosphaerellaceae</taxon>
        <taxon>Pseudocercospora</taxon>
    </lineage>
</organism>
<evidence type="ECO:0000256" key="7">
    <source>
        <dbReference type="RuleBase" id="RU003346"/>
    </source>
</evidence>
<name>A0A8H6RCP5_9PEZI</name>
<feature type="transmembrane region" description="Helical" evidence="8">
    <location>
        <begin position="470"/>
        <end position="488"/>
    </location>
</feature>
<evidence type="ECO:0000259" key="9">
    <source>
        <dbReference type="PROSITE" id="PS50850"/>
    </source>
</evidence>
<dbReference type="PANTHER" id="PTHR48022:SF10">
    <property type="entry name" value="MAJOR FACILITATOR SUPERFAMILY (MFS) PROFILE DOMAIN-CONTAINING PROTEIN"/>
    <property type="match status" value="1"/>
</dbReference>
<dbReference type="EMBL" id="JABCIY010000194">
    <property type="protein sequence ID" value="KAF7189174.1"/>
    <property type="molecule type" value="Genomic_DNA"/>
</dbReference>
<feature type="transmembrane region" description="Helical" evidence="8">
    <location>
        <begin position="127"/>
        <end position="144"/>
    </location>
</feature>
<dbReference type="InterPro" id="IPR003663">
    <property type="entry name" value="Sugar/inositol_transpt"/>
</dbReference>
<feature type="transmembrane region" description="Helical" evidence="8">
    <location>
        <begin position="215"/>
        <end position="237"/>
    </location>
</feature>
<keyword evidence="4 8" id="KW-0812">Transmembrane</keyword>
<dbReference type="PANTHER" id="PTHR48022">
    <property type="entry name" value="PLASTIDIC GLUCOSE TRANSPORTER 4"/>
    <property type="match status" value="1"/>
</dbReference>
<evidence type="ECO:0000256" key="1">
    <source>
        <dbReference type="ARBA" id="ARBA00004141"/>
    </source>
</evidence>
<dbReference type="InterPro" id="IPR036259">
    <property type="entry name" value="MFS_trans_sf"/>
</dbReference>
<evidence type="ECO:0000256" key="5">
    <source>
        <dbReference type="ARBA" id="ARBA00022989"/>
    </source>
</evidence>
<keyword evidence="5 8" id="KW-1133">Transmembrane helix</keyword>
<accession>A0A8H6RCP5</accession>
<feature type="transmembrane region" description="Helical" evidence="8">
    <location>
        <begin position="399"/>
        <end position="421"/>
    </location>
</feature>
<dbReference type="SUPFAM" id="SSF103473">
    <property type="entry name" value="MFS general substrate transporter"/>
    <property type="match status" value="1"/>
</dbReference>
<sequence length="559" mass="61471">VSKAGSSRVWIFRYDTLRLERDLEAQKLSTMAPKNYDSLLVNWKCLLACLLVSMCPFQYGIDFGLIAGLQAMVGFLKVYGYPAPELPSGYNISTERQQLIASLMTLGAVIASGFAGPIAWKLGRKGCIWVACVLCCGANVIMMADTTIGGLYAGRLIIGLGNGLLMSFSQLYLQECSPAKFRGLALAGFNFWTSIGTLVGTIVDNYTAPIPNRTAYLIPLGIIYIVPVFIAIGLFFIPESPRWLMERGKTEQARKALLWLRPNQAAVEPELQSIRAAIDEAAQNSGKALWLEMWQNPIDRRRTVLAICAVNTQAASGAMYMIAYGTYFFEMAGVGDAFQNSVILVAVGVIVMIINACIIVRWGRRRVMLISGLLLCGIVQLIIAAIYDAMPTNESVLKAVIGLSVVYIIGYNGMISSYAWVSGGELPSQRLRSYTFGLAAAAGFLGAWLATFTAPYFINPASLNWGPRYGYIWAPSCFLTAVWVYFYLPEVKGRTLEEVDEMFAARLPARKFRKYECIGMTRHDTCPSEKDEETAETIERVSVDMKGAPKVAETIVNPV</sequence>
<reference evidence="10" key="1">
    <citation type="submission" date="2020-04" db="EMBL/GenBank/DDBJ databases">
        <title>Draft genome resource of the tomato pathogen Pseudocercospora fuligena.</title>
        <authorList>
            <person name="Zaccaron A."/>
        </authorList>
    </citation>
    <scope>NUCLEOTIDE SEQUENCE</scope>
    <source>
        <strain evidence="10">PF001</strain>
    </source>
</reference>
<dbReference type="Pfam" id="PF00083">
    <property type="entry name" value="Sugar_tr"/>
    <property type="match status" value="1"/>
</dbReference>
<keyword evidence="11" id="KW-1185">Reference proteome</keyword>
<feature type="transmembrane region" description="Helical" evidence="8">
    <location>
        <begin position="341"/>
        <end position="360"/>
    </location>
</feature>
<comment type="caution">
    <text evidence="10">The sequence shown here is derived from an EMBL/GenBank/DDBJ whole genome shotgun (WGS) entry which is preliminary data.</text>
</comment>
<evidence type="ECO:0000256" key="8">
    <source>
        <dbReference type="SAM" id="Phobius"/>
    </source>
</evidence>
<proteinExistence type="inferred from homology"/>
<feature type="transmembrane region" description="Helical" evidence="8">
    <location>
        <begin position="367"/>
        <end position="387"/>
    </location>
</feature>
<gene>
    <name evidence="10" type="ORF">HII31_09596</name>
</gene>
<dbReference type="InterPro" id="IPR005828">
    <property type="entry name" value="MFS_sugar_transport-like"/>
</dbReference>
<dbReference type="InterPro" id="IPR005829">
    <property type="entry name" value="Sugar_transporter_CS"/>
</dbReference>
<feature type="transmembrane region" description="Helical" evidence="8">
    <location>
        <begin position="433"/>
        <end position="458"/>
    </location>
</feature>
<comment type="similarity">
    <text evidence="2 7">Belongs to the major facilitator superfamily. Sugar transporter (TC 2.A.1.1) family.</text>
</comment>
<dbReference type="PROSITE" id="PS50850">
    <property type="entry name" value="MFS"/>
    <property type="match status" value="1"/>
</dbReference>
<feature type="domain" description="Major facilitator superfamily (MFS) profile" evidence="9">
    <location>
        <begin position="48"/>
        <end position="492"/>
    </location>
</feature>
<feature type="non-terminal residue" evidence="10">
    <location>
        <position position="559"/>
    </location>
</feature>
<evidence type="ECO:0000256" key="2">
    <source>
        <dbReference type="ARBA" id="ARBA00010992"/>
    </source>
</evidence>
<dbReference type="Proteomes" id="UP000660729">
    <property type="component" value="Unassembled WGS sequence"/>
</dbReference>
<evidence type="ECO:0000256" key="4">
    <source>
        <dbReference type="ARBA" id="ARBA00022692"/>
    </source>
</evidence>
<dbReference type="NCBIfam" id="TIGR00879">
    <property type="entry name" value="SP"/>
    <property type="match status" value="1"/>
</dbReference>
<evidence type="ECO:0000256" key="3">
    <source>
        <dbReference type="ARBA" id="ARBA00022448"/>
    </source>
</evidence>
<dbReference type="GO" id="GO:0016020">
    <property type="term" value="C:membrane"/>
    <property type="evidence" value="ECO:0007669"/>
    <property type="project" value="UniProtKB-SubCell"/>
</dbReference>
<dbReference type="OrthoDB" id="6133115at2759"/>
<evidence type="ECO:0000256" key="6">
    <source>
        <dbReference type="ARBA" id="ARBA00023136"/>
    </source>
</evidence>
<feature type="transmembrane region" description="Helical" evidence="8">
    <location>
        <begin position="150"/>
        <end position="172"/>
    </location>
</feature>